<evidence type="ECO:0000259" key="1">
    <source>
        <dbReference type="Pfam" id="PF21761"/>
    </source>
</evidence>
<dbReference type="SUPFAM" id="SSF48179">
    <property type="entry name" value="6-phosphogluconate dehydrogenase C-terminal domain-like"/>
    <property type="match status" value="1"/>
</dbReference>
<dbReference type="Pfam" id="PF21761">
    <property type="entry name" value="RedAm-like_C"/>
    <property type="match status" value="1"/>
</dbReference>
<dbReference type="Proteomes" id="UP000198282">
    <property type="component" value="Unassembled WGS sequence"/>
</dbReference>
<name>A0A239J5H9_9ACTN</name>
<dbReference type="InterPro" id="IPR013328">
    <property type="entry name" value="6PGD_dom2"/>
</dbReference>
<feature type="domain" description="NADPH-dependent reductive aminase-like C-terminal" evidence="1">
    <location>
        <begin position="1"/>
        <end position="116"/>
    </location>
</feature>
<protein>
    <recommendedName>
        <fullName evidence="1">NADPH-dependent reductive aminase-like C-terminal domain-containing protein</fullName>
    </recommendedName>
</protein>
<evidence type="ECO:0000313" key="3">
    <source>
        <dbReference type="Proteomes" id="UP000198282"/>
    </source>
</evidence>
<keyword evidence="3" id="KW-1185">Reference proteome</keyword>
<reference evidence="2 3" key="1">
    <citation type="submission" date="2017-06" db="EMBL/GenBank/DDBJ databases">
        <authorList>
            <person name="Kim H.J."/>
            <person name="Triplett B.A."/>
        </authorList>
    </citation>
    <scope>NUCLEOTIDE SEQUENCE [LARGE SCALE GENOMIC DNA]</scope>
    <source>
        <strain evidence="2 3">CGMCC 4.2132</strain>
    </source>
</reference>
<accession>A0A239J5H9</accession>
<dbReference type="InterPro" id="IPR008927">
    <property type="entry name" value="6-PGluconate_DH-like_C_sf"/>
</dbReference>
<organism evidence="2 3">
    <name type="scientific">Streptosporangium subroseum</name>
    <dbReference type="NCBI Taxonomy" id="106412"/>
    <lineage>
        <taxon>Bacteria</taxon>
        <taxon>Bacillati</taxon>
        <taxon>Actinomycetota</taxon>
        <taxon>Actinomycetes</taxon>
        <taxon>Streptosporangiales</taxon>
        <taxon>Streptosporangiaceae</taxon>
        <taxon>Streptosporangium</taxon>
    </lineage>
</organism>
<gene>
    <name evidence="2" type="ORF">SAMN05216276_1021128</name>
</gene>
<sequence length="121" mass="12759">MLGFMWSVLNGFLHGVALLGTAQVDAATVAPFLSQGIGVMTEWMSAYADQIDAGEYPAVDSTIDTHLAAMEHLIQESESLGINAELPRFVKTLTGRAVAGGRGGDGYAAMIEQFRKPAVTG</sequence>
<evidence type="ECO:0000313" key="2">
    <source>
        <dbReference type="EMBL" id="SNT01131.1"/>
    </source>
</evidence>
<dbReference type="EMBL" id="FZOD01000021">
    <property type="protein sequence ID" value="SNT01131.1"/>
    <property type="molecule type" value="Genomic_DNA"/>
</dbReference>
<dbReference type="InterPro" id="IPR048666">
    <property type="entry name" value="RedAm-like_C"/>
</dbReference>
<proteinExistence type="predicted"/>
<dbReference type="Gene3D" id="1.10.1040.10">
    <property type="entry name" value="N-(1-d-carboxylethyl)-l-norvaline Dehydrogenase, domain 2"/>
    <property type="match status" value="1"/>
</dbReference>
<dbReference type="AlphaFoldDB" id="A0A239J5H9"/>